<feature type="domain" description="Amine oxidase" evidence="2">
    <location>
        <begin position="98"/>
        <end position="352"/>
    </location>
</feature>
<sequence length="361" mass="38825">MQTDVLIVGGGLSGLALADHLARQGRDFLLVEAQDRLGGRILTQEFSGGAFDLGPAWFWPGQPRMAALAERFQIPVFGQFSTGDLVYQEQNGAVQRGRGYASMEGSYRLAGGIGSVVHALAKGLDPVKIMTGTRLTSIDHSADNISAQVDQNGTAQIITANWIVMAMPPRVIADTVSFEPALDAGQMQALQDVPTWMAGQAKIVAVYDQPHWRHAGLSGDAMSQQGPMVEIHDASPRQGGPYALFGFVGVPADARAQHKDEMMRLAVTQLTAMFGPEMANPMHLVLQDWATIPHIARPQDRQPVRSHPRYGLPTNLRALSARGMIFASTETAPEFGGFLEGALEAAEHAASTLALHDPMQT</sequence>
<comment type="similarity">
    <text evidence="1">Belongs to the flavin monoamine oxidase family.</text>
</comment>
<gene>
    <name evidence="3" type="ORF">SAMN04488041_101167</name>
</gene>
<dbReference type="InterPro" id="IPR050703">
    <property type="entry name" value="Flavin_MAO"/>
</dbReference>
<dbReference type="STRING" id="60137.SAMN04488041_101167"/>
<dbReference type="PANTHER" id="PTHR43563:SF1">
    <property type="entry name" value="AMINE OXIDASE [FLAVIN-CONTAINING] B"/>
    <property type="match status" value="1"/>
</dbReference>
<organism evidence="3 4">
    <name type="scientific">Sulfitobacter pontiacus</name>
    <dbReference type="NCBI Taxonomy" id="60137"/>
    <lineage>
        <taxon>Bacteria</taxon>
        <taxon>Pseudomonadati</taxon>
        <taxon>Pseudomonadota</taxon>
        <taxon>Alphaproteobacteria</taxon>
        <taxon>Rhodobacterales</taxon>
        <taxon>Roseobacteraceae</taxon>
        <taxon>Sulfitobacter</taxon>
    </lineage>
</organism>
<dbReference type="Pfam" id="PF01593">
    <property type="entry name" value="Amino_oxidase"/>
    <property type="match status" value="2"/>
</dbReference>
<name>A0A1H2QD63_9RHOB</name>
<dbReference type="SUPFAM" id="SSF51905">
    <property type="entry name" value="FAD/NAD(P)-binding domain"/>
    <property type="match status" value="1"/>
</dbReference>
<dbReference type="InterPro" id="IPR002937">
    <property type="entry name" value="Amino_oxidase"/>
</dbReference>
<dbReference type="SUPFAM" id="SSF54373">
    <property type="entry name" value="FAD-linked reductases, C-terminal domain"/>
    <property type="match status" value="1"/>
</dbReference>
<protein>
    <submittedName>
        <fullName evidence="3">Monoamine oxidase</fullName>
    </submittedName>
</protein>
<evidence type="ECO:0000256" key="1">
    <source>
        <dbReference type="ARBA" id="ARBA00005995"/>
    </source>
</evidence>
<dbReference type="EMBL" id="FNNB01000001">
    <property type="protein sequence ID" value="SDW05121.1"/>
    <property type="molecule type" value="Genomic_DNA"/>
</dbReference>
<evidence type="ECO:0000259" key="2">
    <source>
        <dbReference type="Pfam" id="PF01593"/>
    </source>
</evidence>
<dbReference type="GeneID" id="94019487"/>
<dbReference type="InterPro" id="IPR036188">
    <property type="entry name" value="FAD/NAD-bd_sf"/>
</dbReference>
<dbReference type="GO" id="GO:0016491">
    <property type="term" value="F:oxidoreductase activity"/>
    <property type="evidence" value="ECO:0007669"/>
    <property type="project" value="InterPro"/>
</dbReference>
<dbReference type="PANTHER" id="PTHR43563">
    <property type="entry name" value="AMINE OXIDASE"/>
    <property type="match status" value="1"/>
</dbReference>
<reference evidence="4" key="1">
    <citation type="submission" date="2016-10" db="EMBL/GenBank/DDBJ databases">
        <authorList>
            <person name="Varghese N."/>
            <person name="Submissions S."/>
        </authorList>
    </citation>
    <scope>NUCLEOTIDE SEQUENCE [LARGE SCALE GENOMIC DNA]</scope>
    <source>
        <strain evidence="4">DSM 10014</strain>
    </source>
</reference>
<dbReference type="RefSeq" id="WP_074634496.1">
    <property type="nucleotide sequence ID" value="NZ_CP160849.1"/>
</dbReference>
<dbReference type="AlphaFoldDB" id="A0A1H2QD63"/>
<evidence type="ECO:0000313" key="3">
    <source>
        <dbReference type="EMBL" id="SDW05121.1"/>
    </source>
</evidence>
<feature type="domain" description="Amine oxidase" evidence="2">
    <location>
        <begin position="12"/>
        <end position="84"/>
    </location>
</feature>
<evidence type="ECO:0000313" key="4">
    <source>
        <dbReference type="Proteomes" id="UP000183076"/>
    </source>
</evidence>
<accession>A0A1H2QD63</accession>
<dbReference type="Proteomes" id="UP000183076">
    <property type="component" value="Unassembled WGS sequence"/>
</dbReference>
<dbReference type="Gene3D" id="3.50.50.60">
    <property type="entry name" value="FAD/NAD(P)-binding domain"/>
    <property type="match status" value="2"/>
</dbReference>
<proteinExistence type="inferred from homology"/>